<accession>A0A9P4UHW5</accession>
<dbReference type="InterPro" id="IPR017871">
    <property type="entry name" value="ABC_transporter-like_CS"/>
</dbReference>
<dbReference type="GO" id="GO:0016887">
    <property type="term" value="F:ATP hydrolysis activity"/>
    <property type="evidence" value="ECO:0007669"/>
    <property type="project" value="InterPro"/>
</dbReference>
<dbReference type="InterPro" id="IPR003593">
    <property type="entry name" value="AAA+_ATPase"/>
</dbReference>
<evidence type="ECO:0000313" key="13">
    <source>
        <dbReference type="EMBL" id="KAF2449993.1"/>
    </source>
</evidence>
<feature type="transmembrane region" description="Helical" evidence="10">
    <location>
        <begin position="1118"/>
        <end position="1139"/>
    </location>
</feature>
<name>A0A9P4UHW5_9PLEO</name>
<feature type="transmembrane region" description="Helical" evidence="10">
    <location>
        <begin position="406"/>
        <end position="428"/>
    </location>
</feature>
<keyword evidence="14" id="KW-1185">Reference proteome</keyword>
<dbReference type="FunFam" id="3.40.50.300:FF:000997">
    <property type="entry name" value="Multidrug resistance-associated protein 1"/>
    <property type="match status" value="1"/>
</dbReference>
<keyword evidence="6" id="KW-0067">ATP-binding</keyword>
<feature type="transmembrane region" description="Helical" evidence="10">
    <location>
        <begin position="75"/>
        <end position="93"/>
    </location>
</feature>
<dbReference type="InterPro" id="IPR056227">
    <property type="entry name" value="TMD0_ABC"/>
</dbReference>
<feature type="domain" description="ABC transporter" evidence="11">
    <location>
        <begin position="611"/>
        <end position="837"/>
    </location>
</feature>
<keyword evidence="2" id="KW-0813">Transport</keyword>
<feature type="transmembrane region" description="Helical" evidence="10">
    <location>
        <begin position="1005"/>
        <end position="1025"/>
    </location>
</feature>
<keyword evidence="7 10" id="KW-1133">Transmembrane helix</keyword>
<evidence type="ECO:0000256" key="2">
    <source>
        <dbReference type="ARBA" id="ARBA00022448"/>
    </source>
</evidence>
<dbReference type="PROSITE" id="PS50929">
    <property type="entry name" value="ABC_TM1F"/>
    <property type="match status" value="2"/>
</dbReference>
<evidence type="ECO:0000256" key="1">
    <source>
        <dbReference type="ARBA" id="ARBA00004651"/>
    </source>
</evidence>
<feature type="domain" description="ABC transmembrane type-1" evidence="12">
    <location>
        <begin position="896"/>
        <end position="1176"/>
    </location>
</feature>
<evidence type="ECO:0000256" key="4">
    <source>
        <dbReference type="ARBA" id="ARBA00022692"/>
    </source>
</evidence>
<dbReference type="GO" id="GO:0005524">
    <property type="term" value="F:ATP binding"/>
    <property type="evidence" value="ECO:0007669"/>
    <property type="project" value="UniProtKB-KW"/>
</dbReference>
<dbReference type="SUPFAM" id="SSF90123">
    <property type="entry name" value="ABC transporter transmembrane region"/>
    <property type="match status" value="2"/>
</dbReference>
<dbReference type="PANTHER" id="PTHR24223">
    <property type="entry name" value="ATP-BINDING CASSETTE SUB-FAMILY C"/>
    <property type="match status" value="1"/>
</dbReference>
<comment type="subcellular location">
    <subcellularLocation>
        <location evidence="1">Cell membrane</location>
        <topology evidence="1">Multi-pass membrane protein</topology>
    </subcellularLocation>
</comment>
<evidence type="ECO:0000256" key="6">
    <source>
        <dbReference type="ARBA" id="ARBA00022840"/>
    </source>
</evidence>
<dbReference type="SUPFAM" id="SSF52540">
    <property type="entry name" value="P-loop containing nucleoside triphosphate hydrolases"/>
    <property type="match status" value="2"/>
</dbReference>
<feature type="transmembrane region" description="Helical" evidence="10">
    <location>
        <begin position="1031"/>
        <end position="1049"/>
    </location>
</feature>
<evidence type="ECO:0000313" key="14">
    <source>
        <dbReference type="Proteomes" id="UP000799764"/>
    </source>
</evidence>
<evidence type="ECO:0000256" key="3">
    <source>
        <dbReference type="ARBA" id="ARBA00022475"/>
    </source>
</evidence>
<dbReference type="PROSITE" id="PS00211">
    <property type="entry name" value="ABC_TRANSPORTER_1"/>
    <property type="match status" value="2"/>
</dbReference>
<dbReference type="InterPro" id="IPR027417">
    <property type="entry name" value="P-loop_NTPase"/>
</dbReference>
<keyword evidence="8 10" id="KW-0472">Membrane</keyword>
<evidence type="ECO:0000259" key="12">
    <source>
        <dbReference type="PROSITE" id="PS50929"/>
    </source>
</evidence>
<dbReference type="Pfam" id="PF24357">
    <property type="entry name" value="TMD0_ABC"/>
    <property type="match status" value="1"/>
</dbReference>
<comment type="caution">
    <text evidence="13">The sequence shown here is derived from an EMBL/GenBank/DDBJ whole genome shotgun (WGS) entry which is preliminary data.</text>
</comment>
<evidence type="ECO:0000256" key="8">
    <source>
        <dbReference type="ARBA" id="ARBA00023136"/>
    </source>
</evidence>
<feature type="transmembrane region" description="Helical" evidence="10">
    <location>
        <begin position="105"/>
        <end position="124"/>
    </location>
</feature>
<dbReference type="InterPro" id="IPR050173">
    <property type="entry name" value="ABC_transporter_C-like"/>
</dbReference>
<dbReference type="CDD" id="cd03244">
    <property type="entry name" value="ABCC_MRP_domain2"/>
    <property type="match status" value="1"/>
</dbReference>
<feature type="domain" description="ABC transporter" evidence="11">
    <location>
        <begin position="1212"/>
        <end position="1445"/>
    </location>
</feature>
<dbReference type="SMART" id="SM00382">
    <property type="entry name" value="AAA"/>
    <property type="match status" value="2"/>
</dbReference>
<dbReference type="GO" id="GO:0005886">
    <property type="term" value="C:plasma membrane"/>
    <property type="evidence" value="ECO:0007669"/>
    <property type="project" value="UniProtKB-SubCell"/>
</dbReference>
<feature type="transmembrane region" description="Helical" evidence="10">
    <location>
        <begin position="136"/>
        <end position="157"/>
    </location>
</feature>
<protein>
    <submittedName>
        <fullName evidence="13">Multidrug resistance protein</fullName>
    </submittedName>
</protein>
<evidence type="ECO:0000256" key="9">
    <source>
        <dbReference type="SAM" id="MobiDB-lite"/>
    </source>
</evidence>
<dbReference type="InterPro" id="IPR003439">
    <property type="entry name" value="ABC_transporter-like_ATP-bd"/>
</dbReference>
<dbReference type="Gene3D" id="3.40.50.300">
    <property type="entry name" value="P-loop containing nucleotide triphosphate hydrolases"/>
    <property type="match status" value="2"/>
</dbReference>
<evidence type="ECO:0000256" key="10">
    <source>
        <dbReference type="SAM" id="Phobius"/>
    </source>
</evidence>
<dbReference type="FunFam" id="3.40.50.300:FF:000838">
    <property type="entry name" value="ABC multidrug transporter (Eurofung)"/>
    <property type="match status" value="1"/>
</dbReference>
<evidence type="ECO:0000256" key="5">
    <source>
        <dbReference type="ARBA" id="ARBA00022741"/>
    </source>
</evidence>
<feature type="transmembrane region" description="Helical" evidence="10">
    <location>
        <begin position="36"/>
        <end position="55"/>
    </location>
</feature>
<feature type="transmembrane region" description="Helical" evidence="10">
    <location>
        <begin position="534"/>
        <end position="559"/>
    </location>
</feature>
<feature type="transmembrane region" description="Helical" evidence="10">
    <location>
        <begin position="894"/>
        <end position="915"/>
    </location>
</feature>
<feature type="domain" description="ABC transmembrane type-1" evidence="12">
    <location>
        <begin position="280"/>
        <end position="554"/>
    </location>
</feature>
<dbReference type="Proteomes" id="UP000799764">
    <property type="component" value="Unassembled WGS sequence"/>
</dbReference>
<dbReference type="CDD" id="cd18580">
    <property type="entry name" value="ABC_6TM_ABCC_D2"/>
    <property type="match status" value="1"/>
</dbReference>
<keyword evidence="3" id="KW-1003">Cell membrane</keyword>
<dbReference type="InterPro" id="IPR044726">
    <property type="entry name" value="ABCC_6TM_D2"/>
</dbReference>
<dbReference type="InterPro" id="IPR036640">
    <property type="entry name" value="ABC1_TM_sf"/>
</dbReference>
<feature type="transmembrane region" description="Helical" evidence="10">
    <location>
        <begin position="309"/>
        <end position="332"/>
    </location>
</feature>
<dbReference type="InterPro" id="IPR011527">
    <property type="entry name" value="ABC1_TM_dom"/>
</dbReference>
<feature type="compositionally biased region" description="Low complexity" evidence="9">
    <location>
        <begin position="1445"/>
        <end position="1455"/>
    </location>
</feature>
<reference evidence="13" key="1">
    <citation type="journal article" date="2020" name="Stud. Mycol.">
        <title>101 Dothideomycetes genomes: a test case for predicting lifestyles and emergence of pathogens.</title>
        <authorList>
            <person name="Haridas S."/>
            <person name="Albert R."/>
            <person name="Binder M."/>
            <person name="Bloem J."/>
            <person name="Labutti K."/>
            <person name="Salamov A."/>
            <person name="Andreopoulos B."/>
            <person name="Baker S."/>
            <person name="Barry K."/>
            <person name="Bills G."/>
            <person name="Bluhm B."/>
            <person name="Cannon C."/>
            <person name="Castanera R."/>
            <person name="Culley D."/>
            <person name="Daum C."/>
            <person name="Ezra D."/>
            <person name="Gonzalez J."/>
            <person name="Henrissat B."/>
            <person name="Kuo A."/>
            <person name="Liang C."/>
            <person name="Lipzen A."/>
            <person name="Lutzoni F."/>
            <person name="Magnuson J."/>
            <person name="Mondo S."/>
            <person name="Nolan M."/>
            <person name="Ohm R."/>
            <person name="Pangilinan J."/>
            <person name="Park H.-J."/>
            <person name="Ramirez L."/>
            <person name="Alfaro M."/>
            <person name="Sun H."/>
            <person name="Tritt A."/>
            <person name="Yoshinaga Y."/>
            <person name="Zwiers L.-H."/>
            <person name="Turgeon B."/>
            <person name="Goodwin S."/>
            <person name="Spatafora J."/>
            <person name="Crous P."/>
            <person name="Grigoriev I."/>
        </authorList>
    </citation>
    <scope>NUCLEOTIDE SEQUENCE</scope>
    <source>
        <strain evidence="13">CBS 690.94</strain>
    </source>
</reference>
<dbReference type="PROSITE" id="PS50893">
    <property type="entry name" value="ABC_TRANSPORTER_2"/>
    <property type="match status" value="2"/>
</dbReference>
<dbReference type="PANTHER" id="PTHR24223:SF399">
    <property type="entry name" value="ABC TRANSPORTER ATNG"/>
    <property type="match status" value="1"/>
</dbReference>
<sequence>MNNSSECLLSADAAFGPSVHAPCRDGFDFTFAFEQYFFIVAPCVVLLILTIPRLYYLSRLKPKVDDGKVLKQAKLAVILALSCLQLATLVLWATDAQLGVRIPPLIGSAFALITVLLLYPLSYLEHTRAIRPSALLNIYLFVTLFFDAAVLRTLWLMPPFASSIRGIYTALFATKAASMFLEAQEKTKYADLKECNPEAFSGIYSQGLFWWLNKLIWAGTKHLLRPADLYPVSSDMTSEALGLNLWDQWNCSSKTGNPKLFRVVFSALRWQVMAPILPRLAQVGFTLCQPLLLRRLLKYLTEDEHNQKIGYGLIGAYGVVYIGMAITNALYWHHQLRFLVMLRGSLVTTVFKKATDLSLGQFDPAESVTLMSTDVERVSRGLLDMHELWANMVQVAIATWLIKVELGVAAVAPVAVALVTLGVSMWLASFTTAFQMAWLAKIQERIGLASSVLSSMKIIKIIGLSTRVGMKLEQARINEMRVAGKFRLISVLSASIANVPMLISPVVTFVIFIATEKAHHTMLDPSKLFTSLSLLILLSEPLFGLFAGFIGLMSAIGCFDRIEKYLMTPSRAENRTIAISRERAFIAPREATTSKAADEAPEVMDNAIVQIRNGNFDWKANVEPTVRDVNMTVVKGQFVAVVGPVGSGKSTLLKAILGETPYCEGEVHISNPSIAWCEQESWLINGTIQRNIIGFSSFDATLYTEVIWCCDLNPDLAILPKGDQTNIGSRGLSLSGGQRQRIAIARALYSGKNFFIFDDIFSLLDMSTQNKIFSRVLGPNGLLRKRGATMILATHAVRFLRYTDQIIALSDSGTISEQGTLNELSRTEGYVAASTADISSESSADTVSEEDDPKVELASSDANAAAEAAPLDKARQIGDLNVYRYYFSFLSWKTGIMFLVLQVCYAFLSTFPTVWLKWWTDANNQSTDRKSAFYVGVYAAFQISALFASASVTWWSFNVMAVQTGLKLHDIVVKTVIAAPLTFFSTTDSGNILTRFSQDFQLLDMSLPLALMVVVTNALVCMAQIALIATASAWICLSFPFLFTVFYFVQKYYLRTSRQMRLLDIEEKAPLYTQFAETLDGLATIRAYSWTHPTIEHSNKLVDRSQKPYYLMYAIQRWLSLVLDLIIAALAMIVVGIAVALRDTISPGFTGVSLTQIISFTSYLKLMVMFWTQMETSIGAVARIKQFGEQTASEHDSEAQDPPQDWPNRGEVSIANVTAQYAPDKEATALSNVTLTIRPGEKIGIVGRTGSGKSSLILTLFRMLDLSSGSITIDGLDISTLKREVVRRQIVGITEAPFIMRGTVKENLDPYEKTDDQSLTSALRKVGMWDAVKNNGGLESDIEGLKLSVGQRQLFNIAGALVKNARKVLILDEATSSIDEETDRIVQRSIREEFKNRTIIYVAHRLDAILDFDRVAVMNKGSLVEVDEPKKLLARESMFKALYDASSKGSKLASKGDGDGSDDIETL</sequence>
<dbReference type="EMBL" id="MU001494">
    <property type="protein sequence ID" value="KAF2449993.1"/>
    <property type="molecule type" value="Genomic_DNA"/>
</dbReference>
<feature type="region of interest" description="Disordered" evidence="9">
    <location>
        <begin position="1445"/>
        <end position="1467"/>
    </location>
</feature>
<dbReference type="Pfam" id="PF00005">
    <property type="entry name" value="ABC_tran"/>
    <property type="match status" value="2"/>
</dbReference>
<keyword evidence="4 10" id="KW-0812">Transmembrane</keyword>
<dbReference type="Gene3D" id="1.20.1560.10">
    <property type="entry name" value="ABC transporter type 1, transmembrane domain"/>
    <property type="match status" value="2"/>
</dbReference>
<dbReference type="FunFam" id="1.20.1560.10:FF:000055">
    <property type="entry name" value="ABC multidrug transporter (Eurofung)"/>
    <property type="match status" value="1"/>
</dbReference>
<feature type="transmembrane region" description="Helical" evidence="10">
    <location>
        <begin position="935"/>
        <end position="957"/>
    </location>
</feature>
<keyword evidence="5" id="KW-0547">Nucleotide-binding</keyword>
<evidence type="ECO:0000256" key="7">
    <source>
        <dbReference type="ARBA" id="ARBA00022989"/>
    </source>
</evidence>
<dbReference type="CDD" id="cd03250">
    <property type="entry name" value="ABCC_MRP_domain1"/>
    <property type="match status" value="1"/>
</dbReference>
<gene>
    <name evidence="13" type="ORF">P171DRAFT_380324</name>
</gene>
<proteinExistence type="predicted"/>
<dbReference type="Pfam" id="PF00664">
    <property type="entry name" value="ABC_membrane"/>
    <property type="match status" value="2"/>
</dbReference>
<evidence type="ECO:0000259" key="11">
    <source>
        <dbReference type="PROSITE" id="PS50893"/>
    </source>
</evidence>
<dbReference type="GO" id="GO:0140359">
    <property type="term" value="F:ABC-type transporter activity"/>
    <property type="evidence" value="ECO:0007669"/>
    <property type="project" value="InterPro"/>
</dbReference>
<dbReference type="OrthoDB" id="6500128at2759"/>
<organism evidence="13 14">
    <name type="scientific">Karstenula rhodostoma CBS 690.94</name>
    <dbReference type="NCBI Taxonomy" id="1392251"/>
    <lineage>
        <taxon>Eukaryota</taxon>
        <taxon>Fungi</taxon>
        <taxon>Dikarya</taxon>
        <taxon>Ascomycota</taxon>
        <taxon>Pezizomycotina</taxon>
        <taxon>Dothideomycetes</taxon>
        <taxon>Pleosporomycetidae</taxon>
        <taxon>Pleosporales</taxon>
        <taxon>Massarineae</taxon>
        <taxon>Didymosphaeriaceae</taxon>
        <taxon>Karstenula</taxon>
    </lineage>
</organism>
<feature type="transmembrane region" description="Helical" evidence="10">
    <location>
        <begin position="488"/>
        <end position="514"/>
    </location>
</feature>
<dbReference type="FunFam" id="1.20.1560.10:FF:000066">
    <property type="entry name" value="ABC multidrug transporter (Eurofung)"/>
    <property type="match status" value="1"/>
</dbReference>